<accession>A0ABR7SME7</accession>
<evidence type="ECO:0000313" key="2">
    <source>
        <dbReference type="Proteomes" id="UP000642284"/>
    </source>
</evidence>
<evidence type="ECO:0000313" key="1">
    <source>
        <dbReference type="EMBL" id="MBC9716632.1"/>
    </source>
</evidence>
<evidence type="ECO:0008006" key="3">
    <source>
        <dbReference type="Google" id="ProtNLM"/>
    </source>
</evidence>
<protein>
    <recommendedName>
        <fullName evidence="3">ATP/GTP-binding protein</fullName>
    </recommendedName>
</protein>
<sequence>MAHGGSGGPEPDIGTRLRRFQERFQAPVTRTILIGIFVTGLVAQFVKPVGDALEDQAFLGGALLSLVAYVLYDAMHELVTSARTPARTLISSRELSSLVGAAFRSKTVDICFVGYTGETLYNELYHRLEKLLDDPGPTRSVTVRMLIPDFGREMSVPARVGPDDLPLDDPEFRRRLERKCKDYDETLSGLAQQVSDLGRVHVTCQYRVYNGEPVEKICLFNQELVLHGLYDVSARMRTSNPDRVVYDPKGYNTELYVWSGKDGTATDVRAVGQWVRHFEGRWRVAAQPSWRP</sequence>
<dbReference type="EMBL" id="JACTVJ010000014">
    <property type="protein sequence ID" value="MBC9716632.1"/>
    <property type="molecule type" value="Genomic_DNA"/>
</dbReference>
<name>A0ABR7SME7_9ACTN</name>
<organism evidence="1 2">
    <name type="scientific">Streptomyces polyasparticus</name>
    <dbReference type="NCBI Taxonomy" id="2767826"/>
    <lineage>
        <taxon>Bacteria</taxon>
        <taxon>Bacillati</taxon>
        <taxon>Actinomycetota</taxon>
        <taxon>Actinomycetes</taxon>
        <taxon>Kitasatosporales</taxon>
        <taxon>Streptomycetaceae</taxon>
        <taxon>Streptomyces</taxon>
    </lineage>
</organism>
<gene>
    <name evidence="1" type="ORF">H9Y04_29280</name>
</gene>
<keyword evidence="2" id="KW-1185">Reference proteome</keyword>
<dbReference type="Proteomes" id="UP000642284">
    <property type="component" value="Unassembled WGS sequence"/>
</dbReference>
<reference evidence="1 2" key="1">
    <citation type="submission" date="2020-08" db="EMBL/GenBank/DDBJ databases">
        <title>Genemic of Streptomyces polyaspartic.</title>
        <authorList>
            <person name="Liu W."/>
        </authorList>
    </citation>
    <scope>NUCLEOTIDE SEQUENCE [LARGE SCALE GENOMIC DNA]</scope>
    <source>
        <strain evidence="1 2">TRM66268-LWL</strain>
    </source>
</reference>
<comment type="caution">
    <text evidence="1">The sequence shown here is derived from an EMBL/GenBank/DDBJ whole genome shotgun (WGS) entry which is preliminary data.</text>
</comment>
<proteinExistence type="predicted"/>